<dbReference type="InterPro" id="IPR036864">
    <property type="entry name" value="Zn2-C6_fun-type_DNA-bd_sf"/>
</dbReference>
<evidence type="ECO:0000313" key="9">
    <source>
        <dbReference type="Proteomes" id="UP000002668"/>
    </source>
</evidence>
<comment type="subcellular location">
    <subcellularLocation>
        <location evidence="1">Nucleus</location>
    </subcellularLocation>
</comment>
<dbReference type="InParanoid" id="E5A5L8"/>
<evidence type="ECO:0000256" key="4">
    <source>
        <dbReference type="ARBA" id="ARBA00023026"/>
    </source>
</evidence>
<dbReference type="PROSITE" id="PS50048">
    <property type="entry name" value="ZN2_CY6_FUNGAL_2"/>
    <property type="match status" value="1"/>
</dbReference>
<keyword evidence="4" id="KW-0843">Virulence</keyword>
<evidence type="ECO:0000256" key="3">
    <source>
        <dbReference type="ARBA" id="ARBA00023015"/>
    </source>
</evidence>
<keyword evidence="3" id="KW-0805">Transcription regulation</keyword>
<dbReference type="SMART" id="SM00906">
    <property type="entry name" value="Fungal_trans"/>
    <property type="match status" value="1"/>
</dbReference>
<dbReference type="PANTHER" id="PTHR47338">
    <property type="entry name" value="ZN(II)2CYS6 TRANSCRIPTION FACTOR (EUROFUNG)-RELATED"/>
    <property type="match status" value="1"/>
</dbReference>
<dbReference type="SMART" id="SM00066">
    <property type="entry name" value="GAL4"/>
    <property type="match status" value="1"/>
</dbReference>
<protein>
    <recommendedName>
        <fullName evidence="7">Zn(2)-C6 fungal-type domain-containing protein</fullName>
    </recommendedName>
</protein>
<keyword evidence="6" id="KW-0539">Nucleus</keyword>
<dbReference type="Gene3D" id="4.10.240.10">
    <property type="entry name" value="Zn(2)-C6 fungal-type DNA-binding domain"/>
    <property type="match status" value="1"/>
</dbReference>
<dbReference type="InterPro" id="IPR050815">
    <property type="entry name" value="TF_fung"/>
</dbReference>
<evidence type="ECO:0000256" key="6">
    <source>
        <dbReference type="ARBA" id="ARBA00023242"/>
    </source>
</evidence>
<dbReference type="Proteomes" id="UP000002668">
    <property type="component" value="Genome"/>
</dbReference>
<evidence type="ECO:0000259" key="7">
    <source>
        <dbReference type="PROSITE" id="PS50048"/>
    </source>
</evidence>
<dbReference type="GO" id="GO:0005634">
    <property type="term" value="C:nucleus"/>
    <property type="evidence" value="ECO:0007669"/>
    <property type="project" value="UniProtKB-SubCell"/>
</dbReference>
<dbReference type="PANTHER" id="PTHR47338:SF27">
    <property type="entry name" value="ZN(II)2CYS6 TRANSCRIPTION FACTOR (EUROFUNG)"/>
    <property type="match status" value="1"/>
</dbReference>
<dbReference type="OrthoDB" id="424974at2759"/>
<dbReference type="CDD" id="cd12148">
    <property type="entry name" value="fungal_TF_MHR"/>
    <property type="match status" value="1"/>
</dbReference>
<dbReference type="InterPro" id="IPR001138">
    <property type="entry name" value="Zn2Cys6_DnaBD"/>
</dbReference>
<sequence length="696" mass="78108">MSSPNTETREVKRPRQACLNCRRKKVKCHGERPTCSFCARLLQECIYPSPRWAMSSVDKPNSKRAATEIYSNHGLDSQVSPTETWSNPFHHNLNSSQDYTGDQGQANLSSSANSHFSTMGYGNLPYFTANGSLASAQYQSISTTADPTILPPPHVVTSTINLYFELCHDQPYCFFHEQTFRHQLTSNQLPHYLIFAVLAISLRFSPDPFYSSNPHMAAKYASNAWKEVERQCFDDEDGMDYRLVQAATLLALWDFLACKHETAWIKLGVAVSMAQALHMTKEPDNTLCFSAQEERRRTLWSIYLFDKMATCGRDRPSLFRDQTIDLQLPCSDTSFWMSTPEKIVTLEGFNSLEDSQIRNLAPSALTIVLASILSQTSNYAFKHNKSSNQKPPWDHTSEYQVICSQLTRFETLFDSYGDIQEQILDQAKAFDGCGLQITESLIFAYVLYNLCHCLLQHPFLLRRRLEECSLTIPTRFFARAIESGSNHAQEISRTLTNAARAKYRVSATILGYFSLVAASINGLFQHSADETTRMRSAEALAGNLAHIEAKAKHWKTSARMVATLTHFSRESARYSPLIDTSFQTVPLTAADIELLYSLCDYGTISSSRTKDIALLNTNETTPTPLNLDPMLNNAASADTYSNFENLEDFSGLIEGIIPQFFDHTNARTVLDDFSSALGQFGGADCSASGQGWDFHS</sequence>
<proteinExistence type="predicted"/>
<keyword evidence="9" id="KW-1185">Reference proteome</keyword>
<dbReference type="OMA" id="LACKHET"/>
<evidence type="ECO:0000313" key="8">
    <source>
        <dbReference type="EMBL" id="CBX98916.1"/>
    </source>
</evidence>
<organism evidence="9">
    <name type="scientific">Leptosphaeria maculans (strain JN3 / isolate v23.1.3 / race Av1-4-5-6-7-8)</name>
    <name type="common">Blackleg fungus</name>
    <name type="synonym">Phoma lingam</name>
    <dbReference type="NCBI Taxonomy" id="985895"/>
    <lineage>
        <taxon>Eukaryota</taxon>
        <taxon>Fungi</taxon>
        <taxon>Dikarya</taxon>
        <taxon>Ascomycota</taxon>
        <taxon>Pezizomycotina</taxon>
        <taxon>Dothideomycetes</taxon>
        <taxon>Pleosporomycetidae</taxon>
        <taxon>Pleosporales</taxon>
        <taxon>Pleosporineae</taxon>
        <taxon>Leptosphaeriaceae</taxon>
        <taxon>Plenodomus</taxon>
        <taxon>Plenodomus lingam/Leptosphaeria maculans species complex</taxon>
    </lineage>
</organism>
<dbReference type="AlphaFoldDB" id="E5A5L8"/>
<keyword evidence="2" id="KW-0479">Metal-binding</keyword>
<dbReference type="PROSITE" id="PS00463">
    <property type="entry name" value="ZN2_CY6_FUNGAL_1"/>
    <property type="match status" value="1"/>
</dbReference>
<reference evidence="9" key="1">
    <citation type="journal article" date="2011" name="Nat. Commun.">
        <title>Effector diversification within compartments of the Leptosphaeria maculans genome affected by Repeat-Induced Point mutations.</title>
        <authorList>
            <person name="Rouxel T."/>
            <person name="Grandaubert J."/>
            <person name="Hane J.K."/>
            <person name="Hoede C."/>
            <person name="van de Wouw A.P."/>
            <person name="Couloux A."/>
            <person name="Dominguez V."/>
            <person name="Anthouard V."/>
            <person name="Bally P."/>
            <person name="Bourras S."/>
            <person name="Cozijnsen A.J."/>
            <person name="Ciuffetti L.M."/>
            <person name="Degrave A."/>
            <person name="Dilmaghani A."/>
            <person name="Duret L."/>
            <person name="Fudal I."/>
            <person name="Goodwin S.B."/>
            <person name="Gout L."/>
            <person name="Glaser N."/>
            <person name="Linglin J."/>
            <person name="Kema G.H.J."/>
            <person name="Lapalu N."/>
            <person name="Lawrence C.B."/>
            <person name="May K."/>
            <person name="Meyer M."/>
            <person name="Ollivier B."/>
            <person name="Poulain J."/>
            <person name="Schoch C.L."/>
            <person name="Simon A."/>
            <person name="Spatafora J.W."/>
            <person name="Stachowiak A."/>
            <person name="Turgeon B.G."/>
            <person name="Tyler B.M."/>
            <person name="Vincent D."/>
            <person name="Weissenbach J."/>
            <person name="Amselem J."/>
            <person name="Quesneville H."/>
            <person name="Oliver R.P."/>
            <person name="Wincker P."/>
            <person name="Balesdent M.-H."/>
            <person name="Howlett B.J."/>
        </authorList>
    </citation>
    <scope>NUCLEOTIDE SEQUENCE [LARGE SCALE GENOMIC DNA]</scope>
    <source>
        <strain evidence="9">JN3 / isolate v23.1.3 / race Av1-4-5-6-7-8</strain>
    </source>
</reference>
<dbReference type="GO" id="GO:0008270">
    <property type="term" value="F:zinc ion binding"/>
    <property type="evidence" value="ECO:0007669"/>
    <property type="project" value="InterPro"/>
</dbReference>
<name>E5A5L8_LEPMJ</name>
<dbReference type="GO" id="GO:0006351">
    <property type="term" value="P:DNA-templated transcription"/>
    <property type="evidence" value="ECO:0007669"/>
    <property type="project" value="InterPro"/>
</dbReference>
<dbReference type="HOGENOM" id="CLU_015161_0_0_1"/>
<dbReference type="GO" id="GO:0003677">
    <property type="term" value="F:DNA binding"/>
    <property type="evidence" value="ECO:0007669"/>
    <property type="project" value="InterPro"/>
</dbReference>
<dbReference type="eggNOG" id="ENOG502QR2H">
    <property type="taxonomic scope" value="Eukaryota"/>
</dbReference>
<dbReference type="STRING" id="985895.E5A5L8"/>
<evidence type="ECO:0000256" key="5">
    <source>
        <dbReference type="ARBA" id="ARBA00023163"/>
    </source>
</evidence>
<dbReference type="InterPro" id="IPR007219">
    <property type="entry name" value="XnlR_reg_dom"/>
</dbReference>
<accession>E5A5L8</accession>
<keyword evidence="5" id="KW-0804">Transcription</keyword>
<gene>
    <name evidence="8" type="ORF">LEMA_P081550.1</name>
</gene>
<evidence type="ECO:0000256" key="2">
    <source>
        <dbReference type="ARBA" id="ARBA00022723"/>
    </source>
</evidence>
<dbReference type="GO" id="GO:0000981">
    <property type="term" value="F:DNA-binding transcription factor activity, RNA polymerase II-specific"/>
    <property type="evidence" value="ECO:0007669"/>
    <property type="project" value="InterPro"/>
</dbReference>
<feature type="domain" description="Zn(2)-C6 fungal-type" evidence="7">
    <location>
        <begin position="17"/>
        <end position="47"/>
    </location>
</feature>
<dbReference type="Pfam" id="PF00172">
    <property type="entry name" value="Zn_clus"/>
    <property type="match status" value="1"/>
</dbReference>
<dbReference type="EMBL" id="FP929134">
    <property type="protein sequence ID" value="CBX98916.1"/>
    <property type="molecule type" value="Genomic_DNA"/>
</dbReference>
<evidence type="ECO:0000256" key="1">
    <source>
        <dbReference type="ARBA" id="ARBA00004123"/>
    </source>
</evidence>
<dbReference type="CDD" id="cd00067">
    <property type="entry name" value="GAL4"/>
    <property type="match status" value="1"/>
</dbReference>
<dbReference type="SUPFAM" id="SSF57701">
    <property type="entry name" value="Zn2/Cys6 DNA-binding domain"/>
    <property type="match status" value="1"/>
</dbReference>
<dbReference type="Pfam" id="PF04082">
    <property type="entry name" value="Fungal_trans"/>
    <property type="match status" value="1"/>
</dbReference>
<dbReference type="VEuPathDB" id="FungiDB:LEMA_P081550.1"/>